<feature type="domain" description="DUF1468" evidence="2">
    <location>
        <begin position="9"/>
        <end position="143"/>
    </location>
</feature>
<name>A0A420ECZ2_9ALTE</name>
<evidence type="ECO:0000313" key="4">
    <source>
        <dbReference type="Proteomes" id="UP000286482"/>
    </source>
</evidence>
<keyword evidence="1" id="KW-0472">Membrane</keyword>
<dbReference type="AlphaFoldDB" id="A0A420ECZ2"/>
<gene>
    <name evidence="3" type="ORF">DBZ36_08995</name>
</gene>
<proteinExistence type="predicted"/>
<dbReference type="Pfam" id="PF07331">
    <property type="entry name" value="TctB"/>
    <property type="match status" value="1"/>
</dbReference>
<feature type="transmembrane region" description="Helical" evidence="1">
    <location>
        <begin position="120"/>
        <end position="139"/>
    </location>
</feature>
<keyword evidence="1" id="KW-1133">Transmembrane helix</keyword>
<organism evidence="3 4">
    <name type="scientific">Alginatibacterium sediminis</name>
    <dbReference type="NCBI Taxonomy" id="2164068"/>
    <lineage>
        <taxon>Bacteria</taxon>
        <taxon>Pseudomonadati</taxon>
        <taxon>Pseudomonadota</taxon>
        <taxon>Gammaproteobacteria</taxon>
        <taxon>Alteromonadales</taxon>
        <taxon>Alteromonadaceae</taxon>
        <taxon>Alginatibacterium</taxon>
    </lineage>
</organism>
<reference evidence="3 4" key="1">
    <citation type="submission" date="2018-09" db="EMBL/GenBank/DDBJ databases">
        <authorList>
            <person name="Wang Z."/>
        </authorList>
    </citation>
    <scope>NUCLEOTIDE SEQUENCE [LARGE SCALE GENOMIC DNA]</scope>
    <source>
        <strain evidence="3 4">ALS 81</strain>
    </source>
</reference>
<sequence length="154" mass="17432">MQLSQQQLGGLFFLVLSAVYGYFVQDIQLFAGAEFEPFTPRTLPKILSFLGICFSLFIIFTGRRTGDTSAKLESRAQVVLLLIAMLVYGLFVDWLGFLLATIIFLGASFRIMGEKNKRRAWSVAIIFSVLFWALLTQLLDVYLEPGAIWRAFMV</sequence>
<dbReference type="InterPro" id="IPR009936">
    <property type="entry name" value="DUF1468"/>
</dbReference>
<dbReference type="OrthoDB" id="6214403at2"/>
<keyword evidence="4" id="KW-1185">Reference proteome</keyword>
<dbReference type="RefSeq" id="WP_120354614.1">
    <property type="nucleotide sequence ID" value="NZ_RAQO01000005.1"/>
</dbReference>
<feature type="transmembrane region" description="Helical" evidence="1">
    <location>
        <begin position="45"/>
        <end position="62"/>
    </location>
</feature>
<protein>
    <submittedName>
        <fullName evidence="3">Tripartite tricarboxylate transporter TctB family protein</fullName>
    </submittedName>
</protein>
<dbReference type="EMBL" id="RAQO01000005">
    <property type="protein sequence ID" value="RKF18535.1"/>
    <property type="molecule type" value="Genomic_DNA"/>
</dbReference>
<comment type="caution">
    <text evidence="3">The sequence shown here is derived from an EMBL/GenBank/DDBJ whole genome shotgun (WGS) entry which is preliminary data.</text>
</comment>
<evidence type="ECO:0000313" key="3">
    <source>
        <dbReference type="EMBL" id="RKF18535.1"/>
    </source>
</evidence>
<keyword evidence="1" id="KW-0812">Transmembrane</keyword>
<evidence type="ECO:0000256" key="1">
    <source>
        <dbReference type="SAM" id="Phobius"/>
    </source>
</evidence>
<accession>A0A420ECZ2</accession>
<evidence type="ECO:0000259" key="2">
    <source>
        <dbReference type="Pfam" id="PF07331"/>
    </source>
</evidence>
<dbReference type="Proteomes" id="UP000286482">
    <property type="component" value="Unassembled WGS sequence"/>
</dbReference>